<evidence type="ECO:0000313" key="2">
    <source>
        <dbReference type="Proteomes" id="UP000007797"/>
    </source>
</evidence>
<dbReference type="EMBL" id="GL883021">
    <property type="protein sequence ID" value="EGG17749.1"/>
    <property type="molecule type" value="Genomic_DNA"/>
</dbReference>
<dbReference type="RefSeq" id="XP_004356233.1">
    <property type="nucleotide sequence ID" value="XM_004356180.1"/>
</dbReference>
<reference evidence="2" key="1">
    <citation type="journal article" date="2011" name="Genome Res.">
        <title>Phylogeny-wide analysis of social amoeba genomes highlights ancient origins for complex intercellular communication.</title>
        <authorList>
            <person name="Heidel A.J."/>
            <person name="Lawal H.M."/>
            <person name="Felder M."/>
            <person name="Schilde C."/>
            <person name="Helps N.R."/>
            <person name="Tunggal B."/>
            <person name="Rivero F."/>
            <person name="John U."/>
            <person name="Schleicher M."/>
            <person name="Eichinger L."/>
            <person name="Platzer M."/>
            <person name="Noegel A.A."/>
            <person name="Schaap P."/>
            <person name="Gloeckner G."/>
        </authorList>
    </citation>
    <scope>NUCLEOTIDE SEQUENCE [LARGE SCALE GENOMIC DNA]</scope>
    <source>
        <strain evidence="2">SH3</strain>
    </source>
</reference>
<sequence>MTVINIGSGEVNSTNIPIKNKHPQILGLERFLGVDANDNFLILVDSPTNAYGIITISQSGQILDGPEFVGPIRESIEWIDSSLQYDTARDSVYYVVTGPKLFVYDFAKKSTNVIKIDMEDRFSIPSGCFDGVGTYYIFENSDYYHKVFEMTSYSVSDNQQSENANVTGISPSSNTYLFCANKQVYTLAFDVNQRSNMTLYLLDTDNFTASISYNQDIGLPNSLNLWFIDNYFVFLSDNDNNQFHLTTVDLNTNQVVSQSQVQGTFNLYSQASGVF</sequence>
<organism evidence="1 2">
    <name type="scientific">Cavenderia fasciculata</name>
    <name type="common">Slime mold</name>
    <name type="synonym">Dictyostelium fasciculatum</name>
    <dbReference type="NCBI Taxonomy" id="261658"/>
    <lineage>
        <taxon>Eukaryota</taxon>
        <taxon>Amoebozoa</taxon>
        <taxon>Evosea</taxon>
        <taxon>Eumycetozoa</taxon>
        <taxon>Dictyostelia</taxon>
        <taxon>Acytosteliales</taxon>
        <taxon>Cavenderiaceae</taxon>
        <taxon>Cavenderia</taxon>
    </lineage>
</organism>
<accession>F4Q447</accession>
<name>F4Q447_CACFS</name>
<dbReference type="SUPFAM" id="SSF82171">
    <property type="entry name" value="DPP6 N-terminal domain-like"/>
    <property type="match status" value="1"/>
</dbReference>
<protein>
    <submittedName>
        <fullName evidence="1">Uncharacterized protein</fullName>
    </submittedName>
</protein>
<dbReference type="Proteomes" id="UP000007797">
    <property type="component" value="Unassembled WGS sequence"/>
</dbReference>
<proteinExistence type="predicted"/>
<keyword evidence="2" id="KW-1185">Reference proteome</keyword>
<dbReference type="GeneID" id="14868987"/>
<dbReference type="AlphaFoldDB" id="F4Q447"/>
<dbReference type="OrthoDB" id="22223at2759"/>
<gene>
    <name evidence="1" type="ORF">DFA_08748</name>
</gene>
<evidence type="ECO:0000313" key="1">
    <source>
        <dbReference type="EMBL" id="EGG17749.1"/>
    </source>
</evidence>
<dbReference type="KEGG" id="dfa:DFA_08748"/>